<name>A0A4R5LM31_9BURK</name>
<dbReference type="Proteomes" id="UP000295606">
    <property type="component" value="Unassembled WGS sequence"/>
</dbReference>
<evidence type="ECO:0000313" key="2">
    <source>
        <dbReference type="EMBL" id="TDG10921.1"/>
    </source>
</evidence>
<sequence length="176" mass="19174">MFIRLAVTTAASVFLLSGCGAWQAVSDTTSNAFHAVFYKKVKILNVDLAARQALNPDDAGRPTSVAVRVYQLRDRKIFDAASYDDLLKNDRSVLAQDLQDSMAAALNPGASASLTQAMKGDTQYVAIVAFYRNPGSGNGWKYVIEKKKLDPEKPLKLELVNQLLLADDAPSQKATH</sequence>
<evidence type="ECO:0000256" key="1">
    <source>
        <dbReference type="SAM" id="SignalP"/>
    </source>
</evidence>
<evidence type="ECO:0000313" key="3">
    <source>
        <dbReference type="Proteomes" id="UP000295606"/>
    </source>
</evidence>
<protein>
    <submittedName>
        <fullName evidence="2">Type VI secretion system lipoprotein TssJ</fullName>
    </submittedName>
</protein>
<keyword evidence="2" id="KW-0449">Lipoprotein</keyword>
<dbReference type="InterPro" id="IPR017734">
    <property type="entry name" value="T6SS_SciN"/>
</dbReference>
<dbReference type="Pfam" id="PF12790">
    <property type="entry name" value="T6SS-SciN"/>
    <property type="match status" value="1"/>
</dbReference>
<dbReference type="PANTHER" id="PTHR37625:SF4">
    <property type="entry name" value="OUTER MEMBRANE LIPOPROTEIN"/>
    <property type="match status" value="1"/>
</dbReference>
<dbReference type="RefSeq" id="WP_133179452.1">
    <property type="nucleotide sequence ID" value="NZ_SMOD01000001.1"/>
</dbReference>
<dbReference type="InterPro" id="IPR038706">
    <property type="entry name" value="Type_VI_SciN-like_sf"/>
</dbReference>
<gene>
    <name evidence="2" type="primary">tssJ</name>
    <name evidence="2" type="ORF">E1N52_01290</name>
</gene>
<dbReference type="AlphaFoldDB" id="A0A4R5LM31"/>
<feature type="signal peptide" evidence="1">
    <location>
        <begin position="1"/>
        <end position="24"/>
    </location>
</feature>
<dbReference type="Gene3D" id="2.60.40.4150">
    <property type="entry name" value="Type VI secretion system, lipoprotein SciN"/>
    <property type="match status" value="1"/>
</dbReference>
<organism evidence="2 3">
    <name type="scientific">Paraburkholderia guartelaensis</name>
    <dbReference type="NCBI Taxonomy" id="2546446"/>
    <lineage>
        <taxon>Bacteria</taxon>
        <taxon>Pseudomonadati</taxon>
        <taxon>Pseudomonadota</taxon>
        <taxon>Betaproteobacteria</taxon>
        <taxon>Burkholderiales</taxon>
        <taxon>Burkholderiaceae</taxon>
        <taxon>Paraburkholderia</taxon>
    </lineage>
</organism>
<dbReference type="OrthoDB" id="7021080at2"/>
<dbReference type="EMBL" id="SMOD01000001">
    <property type="protein sequence ID" value="TDG10921.1"/>
    <property type="molecule type" value="Genomic_DNA"/>
</dbReference>
<accession>A0A4R5LM31</accession>
<dbReference type="PROSITE" id="PS51257">
    <property type="entry name" value="PROKAR_LIPOPROTEIN"/>
    <property type="match status" value="1"/>
</dbReference>
<dbReference type="PANTHER" id="PTHR37625">
    <property type="entry name" value="OUTER MEMBRANE LIPOPROTEIN-RELATED"/>
    <property type="match status" value="1"/>
</dbReference>
<comment type="caution">
    <text evidence="2">The sequence shown here is derived from an EMBL/GenBank/DDBJ whole genome shotgun (WGS) entry which is preliminary data.</text>
</comment>
<dbReference type="NCBIfam" id="TIGR03352">
    <property type="entry name" value="VI_chp_3"/>
    <property type="match status" value="1"/>
</dbReference>
<reference evidence="2 3" key="1">
    <citation type="submission" date="2019-03" db="EMBL/GenBank/DDBJ databases">
        <title>Paraburkholderia sp. isolated from native Mimosa gymnas in Guartela State Park, Brazil.</title>
        <authorList>
            <person name="Paulitsch F."/>
            <person name="Hungria M."/>
            <person name="Delamuta J.R.M."/>
            <person name="Ribeiro R.A."/>
            <person name="Dall'Agnol R."/>
            <person name="Silva J.S.B."/>
        </authorList>
    </citation>
    <scope>NUCLEOTIDE SEQUENCE [LARGE SCALE GENOMIC DNA]</scope>
    <source>
        <strain evidence="2 3">CNPSo 3008</strain>
    </source>
</reference>
<feature type="chain" id="PRO_5020781839" evidence="1">
    <location>
        <begin position="25"/>
        <end position="176"/>
    </location>
</feature>
<keyword evidence="1" id="KW-0732">Signal</keyword>
<proteinExistence type="predicted"/>